<evidence type="ECO:0000313" key="2">
    <source>
        <dbReference type="Proteomes" id="UP001057998"/>
    </source>
</evidence>
<evidence type="ECO:0008006" key="3">
    <source>
        <dbReference type="Google" id="ProtNLM"/>
    </source>
</evidence>
<name>A0ABY5GL47_9GAMM</name>
<proteinExistence type="predicted"/>
<evidence type="ECO:0000313" key="1">
    <source>
        <dbReference type="EMBL" id="UTV29038.1"/>
    </source>
</evidence>
<sequence>MDFRQLSDQALWDIANPLMDNLMQGSTDIDHARHTRDFTERMRKIVMPEYLERICKQYQAEKGFFTERTPVCVFKRPDSAAFVWKQGFSKVEGEYVAEMVLVYQGGRYLVDHVMVF</sequence>
<keyword evidence="2" id="KW-1185">Reference proteome</keyword>
<dbReference type="RefSeq" id="WP_255390362.1">
    <property type="nucleotide sequence ID" value="NZ_CP101508.1"/>
</dbReference>
<protein>
    <recommendedName>
        <fullName evidence="3">DUF4440 domain-containing protein</fullName>
    </recommendedName>
</protein>
<organism evidence="1 2">
    <name type="scientific">Photobacterium atrarenae</name>
    <dbReference type="NCBI Taxonomy" id="865757"/>
    <lineage>
        <taxon>Bacteria</taxon>
        <taxon>Pseudomonadati</taxon>
        <taxon>Pseudomonadota</taxon>
        <taxon>Gammaproteobacteria</taxon>
        <taxon>Vibrionales</taxon>
        <taxon>Vibrionaceae</taxon>
        <taxon>Photobacterium</taxon>
    </lineage>
</organism>
<dbReference type="EMBL" id="CP101508">
    <property type="protein sequence ID" value="UTV29038.1"/>
    <property type="molecule type" value="Genomic_DNA"/>
</dbReference>
<reference evidence="1" key="1">
    <citation type="submission" date="2022-07" db="EMBL/GenBank/DDBJ databases">
        <title>Genome sequencing of Photobacterium atrarenae GJH2-4.</title>
        <authorList>
            <person name="Park S.-J."/>
        </authorList>
    </citation>
    <scope>NUCLEOTIDE SEQUENCE</scope>
    <source>
        <strain evidence="1">GJH2-4</strain>
    </source>
</reference>
<gene>
    <name evidence="1" type="ORF">NNL38_07350</name>
</gene>
<dbReference type="Proteomes" id="UP001057998">
    <property type="component" value="Chromosome 1"/>
</dbReference>
<accession>A0ABY5GL47</accession>